<protein>
    <submittedName>
        <fullName evidence="1">Uncharacterized protein</fullName>
    </submittedName>
</protein>
<evidence type="ECO:0000313" key="1">
    <source>
        <dbReference type="EMBL" id="KAL3271979.1"/>
    </source>
</evidence>
<accession>A0ABD2N004</accession>
<keyword evidence="2" id="KW-1185">Reference proteome</keyword>
<name>A0ABD2N004_9CUCU</name>
<dbReference type="EMBL" id="JABFTP020000042">
    <property type="protein sequence ID" value="KAL3271979.1"/>
    <property type="molecule type" value="Genomic_DNA"/>
</dbReference>
<dbReference type="AlphaFoldDB" id="A0ABD2N004"/>
<dbReference type="Proteomes" id="UP001516400">
    <property type="component" value="Unassembled WGS sequence"/>
</dbReference>
<evidence type="ECO:0000313" key="2">
    <source>
        <dbReference type="Proteomes" id="UP001516400"/>
    </source>
</evidence>
<gene>
    <name evidence="1" type="ORF">HHI36_022448</name>
</gene>
<proteinExistence type="predicted"/>
<comment type="caution">
    <text evidence="1">The sequence shown here is derived from an EMBL/GenBank/DDBJ whole genome shotgun (WGS) entry which is preliminary data.</text>
</comment>
<sequence>MPESYQASTINSHIADHRKQFMKIGKLIKPTDNITYKYVRMINDPNTHLFKEKLRMTDWLQITQYEDAEQCYDEFLEILHSHFESCFPVKKIKINKMKPRPIWNNAEINNINHKLEAAELIMRVKKDENSTELYKHLKNAFKESIESSVREQDAEYLKKATNKSKAIWVRSIRKSNIIAQKTKTRAHYHLRT</sequence>
<reference evidence="1 2" key="1">
    <citation type="journal article" date="2021" name="BMC Biol.">
        <title>Horizontally acquired antibacterial genes associated with adaptive radiation of ladybird beetles.</title>
        <authorList>
            <person name="Li H.S."/>
            <person name="Tang X.F."/>
            <person name="Huang Y.H."/>
            <person name="Xu Z.Y."/>
            <person name="Chen M.L."/>
            <person name="Du X.Y."/>
            <person name="Qiu B.Y."/>
            <person name="Chen P.T."/>
            <person name="Zhang W."/>
            <person name="Slipinski A."/>
            <person name="Escalona H.E."/>
            <person name="Waterhouse R.M."/>
            <person name="Zwick A."/>
            <person name="Pang H."/>
        </authorList>
    </citation>
    <scope>NUCLEOTIDE SEQUENCE [LARGE SCALE GENOMIC DNA]</scope>
    <source>
        <strain evidence="1">SYSU2018</strain>
    </source>
</reference>
<organism evidence="1 2">
    <name type="scientific">Cryptolaemus montrouzieri</name>
    <dbReference type="NCBI Taxonomy" id="559131"/>
    <lineage>
        <taxon>Eukaryota</taxon>
        <taxon>Metazoa</taxon>
        <taxon>Ecdysozoa</taxon>
        <taxon>Arthropoda</taxon>
        <taxon>Hexapoda</taxon>
        <taxon>Insecta</taxon>
        <taxon>Pterygota</taxon>
        <taxon>Neoptera</taxon>
        <taxon>Endopterygota</taxon>
        <taxon>Coleoptera</taxon>
        <taxon>Polyphaga</taxon>
        <taxon>Cucujiformia</taxon>
        <taxon>Coccinelloidea</taxon>
        <taxon>Coccinellidae</taxon>
        <taxon>Scymninae</taxon>
        <taxon>Scymnini</taxon>
        <taxon>Cryptolaemus</taxon>
    </lineage>
</organism>